<evidence type="ECO:0000313" key="4">
    <source>
        <dbReference type="Proteomes" id="UP000544331"/>
    </source>
</evidence>
<evidence type="ECO:0000313" key="3">
    <source>
        <dbReference type="EMBL" id="KAF5724184.1"/>
    </source>
</evidence>
<keyword evidence="4" id="KW-1185">Reference proteome</keyword>
<feature type="region of interest" description="Disordered" evidence="2">
    <location>
        <begin position="777"/>
        <end position="828"/>
    </location>
</feature>
<gene>
    <name evidence="3" type="ORF">FMUND_1086</name>
</gene>
<comment type="caution">
    <text evidence="3">The sequence shown here is derived from an EMBL/GenBank/DDBJ whole genome shotgun (WGS) entry which is preliminary data.</text>
</comment>
<dbReference type="OrthoDB" id="5326588at2759"/>
<accession>A0A8H6DP72</accession>
<feature type="compositionally biased region" description="Basic residues" evidence="2">
    <location>
        <begin position="806"/>
        <end position="816"/>
    </location>
</feature>
<evidence type="ECO:0000256" key="2">
    <source>
        <dbReference type="SAM" id="MobiDB-lite"/>
    </source>
</evidence>
<organism evidence="3 4">
    <name type="scientific">Fusarium mundagurra</name>
    <dbReference type="NCBI Taxonomy" id="1567541"/>
    <lineage>
        <taxon>Eukaryota</taxon>
        <taxon>Fungi</taxon>
        <taxon>Dikarya</taxon>
        <taxon>Ascomycota</taxon>
        <taxon>Pezizomycotina</taxon>
        <taxon>Sordariomycetes</taxon>
        <taxon>Hypocreomycetidae</taxon>
        <taxon>Hypocreales</taxon>
        <taxon>Nectriaceae</taxon>
        <taxon>Fusarium</taxon>
        <taxon>Fusarium fujikuroi species complex</taxon>
    </lineage>
</organism>
<dbReference type="EMBL" id="JAAOAN010000044">
    <property type="protein sequence ID" value="KAF5724184.1"/>
    <property type="molecule type" value="Genomic_DNA"/>
</dbReference>
<keyword evidence="1" id="KW-0175">Coiled coil</keyword>
<sequence length="1882" mass="219118">MTAVMEKTREMIQLSLQNEAASITSNLVQELSRQYNDDRSGLRSNEASHSLGHGYSKLEPSPMRKNCVKNNEPRVIQRSGQRRRRLIHRSNQLSWFGRTLVSVSEIYMGDDLTHILTGCIIIPSPWILRLRCGVKVQHLRSMIIREAPKVTLWPLQILPDDSTIINAIKSGDAHAAEMIIRAKDVSPSAVSMNGENLLSMIATEMFNVVFDLYFRFAAIDSEESWGPKYSDEERRLAERTFYNLRQLFEFVLAQGVDPAQKSSDGSSAISYFLYVLQFGFDKIFPDDFYTLFSSSLSASQDNPFDQPYANVVGGLLRLYSLQPSWRYRSFIERLLEGIEWTLSCPDGPGEASALALRYSINTSNVDQDDFEEWIPLDDALNDNFQNFFSRRLKVVKYLSSSIEDALDSIFEMEDGNQLGGIVGRTKTAVQLSLLYASPMKGLCIAKDSIPFVRQCVIQEVCAMLQALDCFIHIIEDEMLDWCNEWEVLDIWVESLLRGSALPIPQKTPNISIAMAPIVPQCQALRFADQQRCTEEATHANGLFCLLHARQAHGLYIGYKRRNAQLDALDEDPPDYLAGTHIPLANDDFNSVDDSKEMEEIIDHLHVKWNTLNRVIEARRKHHAHFYSISYDYGHQAYIDKLVSHRHIVLLALGRARKRLMAILYKKEQWYSWVRDAQDDEEANREKEQKKLKQEAALFKRHMKQMEARMELMRKREEQKLQDAFLEEAYRERMAMNEDADDEAWDPIEDMEDEQRHRYIDLIKHFLWMEVEVDEATAEKKPAPAEASSSKPAEEPAPAEEAPLATKKLKNKKKNKGKANAAANSSPLEELQNLLGQRKLLAMQASGKHSTETELKEPDKKNIETEEEMRKRLSQGVKKNLDNVSGMQLVGTIENPHETWDKTAPMEDDEIDELIRDIREIKLLLFCRLVLLQASLLPAALRATTVQEFLDDTSVTEADLRDLCLKVAEPTLQDIRDACADFARGDKADDNLPVEDDDDDDDETMEQLLQGDKRYHHLHTDDWFKERVIKEVERRRFFKKKAKKSKRQRNTKVTICGKSIWNHASENAMSRDGWLQFSVMAKDCDLKHAIQLCRNWSEFSDLNLLTLWQYFPASNWTSWGQDRFMQQLQQLGFFPYFTDFDADKYSHHHQIGGRSQGRRQHDIVETRNILVGNMKRNDPVTRRFLQYLLLRRGELLVMVRDGKTGRVITAPDDEQLWTYRKKQGLGRASKNDWFNILEVGPDFMKLTDILREWRFGFDDYYDVFIWDFVPGEPHMDLYNIVVMELRNAWRMRTPRDMYIHMESLLRSLHRNEKTMRTRQIKPGENLRSLWDTIADERSEFRLFDVSNKKVTMRKDTELAESPYMFYNKANEVEDAILFPDELTSDRKSVAFREIRNGVASIEDGILPSTARHFVKGLEAINKGRDPMKAMRMAKHDDEDNIWGLPKVWETALLQARSDKLKKSQKALLQRTGLLHAYKTLSYDRRLEESDPMEMMERDRAFSFKESFHAGDLEPGYNAKYNLLQETLRAMLKTPHVGSTDWIFFIAEILEWLDLRGDYDDYVQDPQYPWPHSFIVQDIVQAFAMIAMFFPNSDVTKLPTMFVNSSQCDEFRKSGVFDPKERSRVRPDRRTRTSYKFRDKEFWKEWKEFYKTERYFGDVYPMEWSLTVRPIIAHLYQAGVIAPAYMQNHPEVVLGIVTANTESHRPDKLDLFINYQDQYGNFPMTYPPTFVDPSKWPQVIPTARSFSEKHSTARFAVLRLWSAPHYYPFMVGMFNRRNTSFLDSRGRSWEWKFVPKDMPGSEFSAHHTTGKRLDVLKDKFGDRVVHRGDLILVMGVDEDDLLRFCTAVTFAMQTKPWLREIDLWKSFINVDFEFLLDLESFWLD</sequence>
<protein>
    <submittedName>
        <fullName evidence="3">Major facilitator superfamily transporter</fullName>
    </submittedName>
</protein>
<name>A0A8H6DP72_9HYPO</name>
<dbReference type="Proteomes" id="UP000544331">
    <property type="component" value="Unassembled WGS sequence"/>
</dbReference>
<feature type="coiled-coil region" evidence="1">
    <location>
        <begin position="688"/>
        <end position="722"/>
    </location>
</feature>
<feature type="region of interest" description="Disordered" evidence="2">
    <location>
        <begin position="34"/>
        <end position="56"/>
    </location>
</feature>
<proteinExistence type="predicted"/>
<reference evidence="3 4" key="1">
    <citation type="submission" date="2020-05" db="EMBL/GenBank/DDBJ databases">
        <title>Identification and distribution of gene clusters putatively required for synthesis of sphingolipid metabolism inhibitors in phylogenetically diverse species of the filamentous fungus Fusarium.</title>
        <authorList>
            <person name="Kim H.-S."/>
            <person name="Busman M."/>
            <person name="Brown D.W."/>
            <person name="Divon H."/>
            <person name="Uhlig S."/>
            <person name="Proctor R.H."/>
        </authorList>
    </citation>
    <scope>NUCLEOTIDE SEQUENCE [LARGE SCALE GENOMIC DNA]</scope>
    <source>
        <strain evidence="3 4">NRRL 66235</strain>
    </source>
</reference>
<evidence type="ECO:0000256" key="1">
    <source>
        <dbReference type="SAM" id="Coils"/>
    </source>
</evidence>